<dbReference type="Gene3D" id="3.30.40.10">
    <property type="entry name" value="Zinc/RING finger domain, C3HC4 (zinc finger)"/>
    <property type="match status" value="1"/>
</dbReference>
<evidence type="ECO:0000313" key="3">
    <source>
        <dbReference type="Proteomes" id="UP000663874"/>
    </source>
</evidence>
<feature type="compositionally biased region" description="Polar residues" evidence="1">
    <location>
        <begin position="166"/>
        <end position="181"/>
    </location>
</feature>
<gene>
    <name evidence="2" type="ORF">FNK824_LOCUS13137</name>
</gene>
<name>A0A818ZML0_9BILA</name>
<dbReference type="InterPro" id="IPR051986">
    <property type="entry name" value="Innate_Immune_Apopt_Reg"/>
</dbReference>
<dbReference type="PANTHER" id="PTHR16295">
    <property type="entry name" value="TRAF-TYPE ZINC FINGER PROTEIN-RELATED"/>
    <property type="match status" value="1"/>
</dbReference>
<dbReference type="Proteomes" id="UP000663874">
    <property type="component" value="Unassembled WGS sequence"/>
</dbReference>
<feature type="compositionally biased region" description="Polar residues" evidence="1">
    <location>
        <begin position="48"/>
        <end position="63"/>
    </location>
</feature>
<evidence type="ECO:0000313" key="2">
    <source>
        <dbReference type="EMBL" id="CAF3767031.1"/>
    </source>
</evidence>
<feature type="region of interest" description="Disordered" evidence="1">
    <location>
        <begin position="38"/>
        <end position="63"/>
    </location>
</feature>
<dbReference type="PANTHER" id="PTHR16295:SF10">
    <property type="entry name" value="EXPRESSED PROTEIN"/>
    <property type="match status" value="1"/>
</dbReference>
<dbReference type="InterPro" id="IPR013083">
    <property type="entry name" value="Znf_RING/FYVE/PHD"/>
</dbReference>
<feature type="region of interest" description="Disordered" evidence="1">
    <location>
        <begin position="156"/>
        <end position="192"/>
    </location>
</feature>
<feature type="compositionally biased region" description="Basic and acidic residues" evidence="1">
    <location>
        <begin position="182"/>
        <end position="192"/>
    </location>
</feature>
<accession>A0A818ZML0</accession>
<organism evidence="2 3">
    <name type="scientific">Rotaria sordida</name>
    <dbReference type="NCBI Taxonomy" id="392033"/>
    <lineage>
        <taxon>Eukaryota</taxon>
        <taxon>Metazoa</taxon>
        <taxon>Spiralia</taxon>
        <taxon>Gnathifera</taxon>
        <taxon>Rotifera</taxon>
        <taxon>Eurotatoria</taxon>
        <taxon>Bdelloidea</taxon>
        <taxon>Philodinida</taxon>
        <taxon>Philodinidae</taxon>
        <taxon>Rotaria</taxon>
    </lineage>
</organism>
<dbReference type="AlphaFoldDB" id="A0A818ZML0"/>
<dbReference type="GO" id="GO:0005739">
    <property type="term" value="C:mitochondrion"/>
    <property type="evidence" value="ECO:0007669"/>
    <property type="project" value="TreeGrafter"/>
</dbReference>
<feature type="non-terminal residue" evidence="2">
    <location>
        <position position="1"/>
    </location>
</feature>
<evidence type="ECO:0008006" key="4">
    <source>
        <dbReference type="Google" id="ProtNLM"/>
    </source>
</evidence>
<dbReference type="EMBL" id="CAJOBE010001698">
    <property type="protein sequence ID" value="CAF3767031.1"/>
    <property type="molecule type" value="Genomic_DNA"/>
</dbReference>
<comment type="caution">
    <text evidence="2">The sequence shown here is derived from an EMBL/GenBank/DDBJ whole genome shotgun (WGS) entry which is preliminary data.</text>
</comment>
<proteinExistence type="predicted"/>
<evidence type="ECO:0000256" key="1">
    <source>
        <dbReference type="SAM" id="MobiDB-lite"/>
    </source>
</evidence>
<reference evidence="2" key="1">
    <citation type="submission" date="2021-02" db="EMBL/GenBank/DDBJ databases">
        <authorList>
            <person name="Nowell W R."/>
        </authorList>
    </citation>
    <scope>NUCLEOTIDE SEQUENCE</scope>
</reference>
<protein>
    <recommendedName>
        <fullName evidence="4">C2H2-type domain-containing protein</fullName>
    </recommendedName>
</protein>
<sequence length="192" mass="21958">MGDHLMMCGNKTDQCPNCRQFIRRAIFAYHYENNCANPDAPTRDNESNQKAQDTTRTQQFNDSNDNALIPCEYCNQGIQWDLYDNHTGQVDAERLISCSFCNEKFTSTKEMGDHLLMCGNKTDQCPHCKKFIRRAVFAYHYENNCTDLDDTDNDTHSHANKPVVSPTFQPNNSLLSPTRSDAGQEKKITIMT</sequence>